<reference evidence="2 3" key="1">
    <citation type="submission" date="2019-12" db="EMBL/GenBank/DDBJ databases">
        <authorList>
            <person name="Li C."/>
            <person name="Zhao J."/>
        </authorList>
    </citation>
    <scope>NUCLEOTIDE SEQUENCE [LARGE SCALE GENOMIC DNA]</scope>
    <source>
        <strain evidence="2 3">NEAU-DD11</strain>
    </source>
</reference>
<dbReference type="AlphaFoldDB" id="A0A7X3FVF6"/>
<evidence type="ECO:0000313" key="3">
    <source>
        <dbReference type="Proteomes" id="UP000443353"/>
    </source>
</evidence>
<dbReference type="Pfam" id="PF15579">
    <property type="entry name" value="Imm52"/>
    <property type="match status" value="1"/>
</dbReference>
<comment type="caution">
    <text evidence="2">The sequence shown here is derived from an EMBL/GenBank/DDBJ whole genome shotgun (WGS) entry which is preliminary data.</text>
</comment>
<evidence type="ECO:0000259" key="1">
    <source>
        <dbReference type="Pfam" id="PF15579"/>
    </source>
</evidence>
<proteinExistence type="predicted"/>
<gene>
    <name evidence="2" type="ORF">GPY61_02165</name>
</gene>
<feature type="domain" description="Immunity protein 52" evidence="1">
    <location>
        <begin position="61"/>
        <end position="233"/>
    </location>
</feature>
<evidence type="ECO:0000313" key="2">
    <source>
        <dbReference type="EMBL" id="MVW58731.1"/>
    </source>
</evidence>
<name>A0A7X3FVF6_9BURK</name>
<dbReference type="EMBL" id="WSES01000001">
    <property type="protein sequence ID" value="MVW58731.1"/>
    <property type="molecule type" value="Genomic_DNA"/>
</dbReference>
<sequence>MSQILEIDANFRTGAQLPSIDEHYIDIWKIAKALETLGHPLDQWFPPADTEANSLLNKAFTEVGPSAAALAMAKADSDNLATDLRTLGVWNGSEEEGAIAYTATYNIGPFPSTLNFSSKDAVVLRDRSNVIKLVLAVINMWKPMVVQVAPGGYLEKSVFPDRPGAGWMLYLPFAINAQQIPEAADVIKIMDDKGKTQRGSLIVTVAETFDVQNPEHIKKANAIETRLVDQDLLPTNSEFVAKF</sequence>
<organism evidence="2 3">
    <name type="scientific">Massilia cellulosiltytica</name>
    <dbReference type="NCBI Taxonomy" id="2683234"/>
    <lineage>
        <taxon>Bacteria</taxon>
        <taxon>Pseudomonadati</taxon>
        <taxon>Pseudomonadota</taxon>
        <taxon>Betaproteobacteria</taxon>
        <taxon>Burkholderiales</taxon>
        <taxon>Oxalobacteraceae</taxon>
        <taxon>Telluria group</taxon>
        <taxon>Massilia</taxon>
    </lineage>
</organism>
<accession>A0A7X3FVF6</accession>
<dbReference type="RefSeq" id="WP_082577327.1">
    <property type="nucleotide sequence ID" value="NZ_WSES01000001.1"/>
</dbReference>
<keyword evidence="3" id="KW-1185">Reference proteome</keyword>
<dbReference type="Proteomes" id="UP000443353">
    <property type="component" value="Unassembled WGS sequence"/>
</dbReference>
<protein>
    <recommendedName>
        <fullName evidence="1">Immunity protein 52 domain-containing protein</fullName>
    </recommendedName>
</protein>
<dbReference type="InterPro" id="IPR028969">
    <property type="entry name" value="Imm52"/>
</dbReference>